<feature type="domain" description="DUF1995" evidence="2">
    <location>
        <begin position="56"/>
        <end position="293"/>
    </location>
</feature>
<name>A0A0M0JSL1_9EUKA</name>
<comment type="caution">
    <text evidence="3">The sequence shown here is derived from an EMBL/GenBank/DDBJ whole genome shotgun (WGS) entry which is preliminary data.</text>
</comment>
<feature type="chain" id="PRO_5005602039" description="DUF1995 domain-containing protein" evidence="1">
    <location>
        <begin position="17"/>
        <end position="313"/>
    </location>
</feature>
<accession>A0A0M0JSL1</accession>
<dbReference type="InterPro" id="IPR018962">
    <property type="entry name" value="DUF1995"/>
</dbReference>
<organism evidence="3 4">
    <name type="scientific">Chrysochromulina tobinii</name>
    <dbReference type="NCBI Taxonomy" id="1460289"/>
    <lineage>
        <taxon>Eukaryota</taxon>
        <taxon>Haptista</taxon>
        <taxon>Haptophyta</taxon>
        <taxon>Prymnesiophyceae</taxon>
        <taxon>Prymnesiales</taxon>
        <taxon>Chrysochromulinaceae</taxon>
        <taxon>Chrysochromulina</taxon>
    </lineage>
</organism>
<sequence length="313" mass="33902">MRGIFAAALVIGAATGFHVAVRTPPVQPRSCVRACAAAASTVVGKAATDAVLIKPPSDERSMLGQAAAAVKRARAEGVNRFVLRLFLPRGDGLSPPDESWQGGIMQLFSVCSPLTRELLRLLSTEIAGVPPALREQRIDASGVDGESVWFAQSSQPQDDCVAVVQPMAESLKTIRQISSDAGRRPMLLVNPQWKERDDPLDALSRKGGLLGMMGNFMGGKAAMEAELETIGFTNVYTLAEYVCRGSRICLQLSYPNGWCAFYRKPDAAQSAGFEWVPILTNKKVRPTFQEVEEALIAAEVPFKFTEFDLNSIV</sequence>
<dbReference type="PANTHER" id="PTHR35509:SF4">
    <property type="entry name" value="DUF1995 DOMAIN-CONTAINING PROTEIN"/>
    <property type="match status" value="1"/>
</dbReference>
<feature type="signal peptide" evidence="1">
    <location>
        <begin position="1"/>
        <end position="16"/>
    </location>
</feature>
<dbReference type="AlphaFoldDB" id="A0A0M0JSL1"/>
<dbReference type="EMBL" id="JWZX01002385">
    <property type="protein sequence ID" value="KOO29636.1"/>
    <property type="molecule type" value="Genomic_DNA"/>
</dbReference>
<dbReference type="InterPro" id="IPR053021">
    <property type="entry name" value="Chloroplast_ADK"/>
</dbReference>
<keyword evidence="1" id="KW-0732">Signal</keyword>
<evidence type="ECO:0000313" key="4">
    <source>
        <dbReference type="Proteomes" id="UP000037460"/>
    </source>
</evidence>
<keyword evidence="4" id="KW-1185">Reference proteome</keyword>
<proteinExistence type="predicted"/>
<dbReference type="Proteomes" id="UP000037460">
    <property type="component" value="Unassembled WGS sequence"/>
</dbReference>
<reference evidence="4" key="1">
    <citation type="journal article" date="2015" name="PLoS Genet.">
        <title>Genome Sequence and Transcriptome Analyses of Chrysochromulina tobin: Metabolic Tools for Enhanced Algal Fitness in the Prominent Order Prymnesiales (Haptophyceae).</title>
        <authorList>
            <person name="Hovde B.T."/>
            <person name="Deodato C.R."/>
            <person name="Hunsperger H.M."/>
            <person name="Ryken S.A."/>
            <person name="Yost W."/>
            <person name="Jha R.K."/>
            <person name="Patterson J."/>
            <person name="Monnat R.J. Jr."/>
            <person name="Barlow S.B."/>
            <person name="Starkenburg S.R."/>
            <person name="Cattolico R.A."/>
        </authorList>
    </citation>
    <scope>NUCLEOTIDE SEQUENCE</scope>
    <source>
        <strain evidence="4">CCMP291</strain>
    </source>
</reference>
<dbReference type="Pfam" id="PF09353">
    <property type="entry name" value="DUF1995"/>
    <property type="match status" value="1"/>
</dbReference>
<dbReference type="PANTHER" id="PTHR35509">
    <property type="entry name" value="DOMAIN PROTEIN, PUTATIVE (DUF1995)-RELATED"/>
    <property type="match status" value="1"/>
</dbReference>
<evidence type="ECO:0000259" key="2">
    <source>
        <dbReference type="Pfam" id="PF09353"/>
    </source>
</evidence>
<evidence type="ECO:0000313" key="3">
    <source>
        <dbReference type="EMBL" id="KOO29636.1"/>
    </source>
</evidence>
<evidence type="ECO:0000256" key="1">
    <source>
        <dbReference type="SAM" id="SignalP"/>
    </source>
</evidence>
<protein>
    <recommendedName>
        <fullName evidence="2">DUF1995 domain-containing protein</fullName>
    </recommendedName>
</protein>
<dbReference type="OrthoDB" id="8026949at2759"/>
<gene>
    <name evidence="3" type="ORF">Ctob_006346</name>
</gene>